<gene>
    <name evidence="1" type="ORF">MJO52_05025</name>
</gene>
<dbReference type="EMBL" id="CP092418">
    <property type="protein sequence ID" value="USD22494.1"/>
    <property type="molecule type" value="Genomic_DNA"/>
</dbReference>
<accession>A0ABY4VKR7</accession>
<dbReference type="Proteomes" id="UP001055658">
    <property type="component" value="Chromosome"/>
</dbReference>
<sequence>MIVVSSKRAGGRVMASIKRFVERKLKLKVNDTKSQVIPDCFETRRQ</sequence>
<organism evidence="1 2">
    <name type="scientific">Microbulbifer variabilis</name>
    <dbReference type="NCBI Taxonomy" id="266805"/>
    <lineage>
        <taxon>Bacteria</taxon>
        <taxon>Pseudomonadati</taxon>
        <taxon>Pseudomonadota</taxon>
        <taxon>Gammaproteobacteria</taxon>
        <taxon>Cellvibrionales</taxon>
        <taxon>Microbulbiferaceae</taxon>
        <taxon>Microbulbifer</taxon>
    </lineage>
</organism>
<dbReference type="RefSeq" id="WP_252084852.1">
    <property type="nucleotide sequence ID" value="NZ_CP092418.1"/>
</dbReference>
<protein>
    <submittedName>
        <fullName evidence="1">Uncharacterized protein</fullName>
    </submittedName>
</protein>
<keyword evidence="2" id="KW-1185">Reference proteome</keyword>
<proteinExistence type="predicted"/>
<reference evidence="1" key="1">
    <citation type="submission" date="2022-02" db="EMBL/GenBank/DDBJ databases">
        <title>Coral-associated bacteria.</title>
        <authorList>
            <person name="Tang K."/>
            <person name="Wang X."/>
        </authorList>
    </citation>
    <scope>NUCLEOTIDE SEQUENCE</scope>
    <source>
        <strain evidence="1">SCSIO 43006</strain>
    </source>
</reference>
<evidence type="ECO:0000313" key="2">
    <source>
        <dbReference type="Proteomes" id="UP001055658"/>
    </source>
</evidence>
<evidence type="ECO:0000313" key="1">
    <source>
        <dbReference type="EMBL" id="USD22494.1"/>
    </source>
</evidence>
<name>A0ABY4VKR7_9GAMM</name>